<feature type="transmembrane region" description="Helical" evidence="1">
    <location>
        <begin position="59"/>
        <end position="77"/>
    </location>
</feature>
<dbReference type="AlphaFoldDB" id="A0A1Q4VG58"/>
<evidence type="ECO:0008006" key="4">
    <source>
        <dbReference type="Google" id="ProtNLM"/>
    </source>
</evidence>
<dbReference type="EMBL" id="LFBV01000001">
    <property type="protein sequence ID" value="OKH96813.1"/>
    <property type="molecule type" value="Genomic_DNA"/>
</dbReference>
<accession>A0A1Q4VG58</accession>
<feature type="transmembrane region" description="Helical" evidence="1">
    <location>
        <begin position="33"/>
        <end position="53"/>
    </location>
</feature>
<keyword evidence="3" id="KW-1185">Reference proteome</keyword>
<feature type="transmembrane region" description="Helical" evidence="1">
    <location>
        <begin position="6"/>
        <end position="21"/>
    </location>
</feature>
<dbReference type="RefSeq" id="WP_073785598.1">
    <property type="nucleotide sequence ID" value="NZ_CP109290.1"/>
</dbReference>
<protein>
    <recommendedName>
        <fullName evidence="4">Integral membrane protein</fullName>
    </recommendedName>
</protein>
<sequence>MLWLMVVGSAVIGLVLAGAALRTQAHRLPMARLVFTTGVSGALLGVFVTRTALGDPGVATTLVGAVAVSVALLSLLLRPERRRGSAPLAPLGTRP</sequence>
<dbReference type="STRING" id="1048205.AB852_07145"/>
<comment type="caution">
    <text evidence="2">The sequence shown here is derived from an EMBL/GenBank/DDBJ whole genome shotgun (WGS) entry which is preliminary data.</text>
</comment>
<dbReference type="GeneID" id="96792426"/>
<proteinExistence type="predicted"/>
<organism evidence="2 3">
    <name type="scientific">Streptomyces uncialis</name>
    <dbReference type="NCBI Taxonomy" id="1048205"/>
    <lineage>
        <taxon>Bacteria</taxon>
        <taxon>Bacillati</taxon>
        <taxon>Actinomycetota</taxon>
        <taxon>Actinomycetes</taxon>
        <taxon>Kitasatosporales</taxon>
        <taxon>Streptomycetaceae</taxon>
        <taxon>Streptomyces</taxon>
    </lineage>
</organism>
<keyword evidence="1" id="KW-0812">Transmembrane</keyword>
<keyword evidence="1" id="KW-0472">Membrane</keyword>
<evidence type="ECO:0000313" key="2">
    <source>
        <dbReference type="EMBL" id="OKH96813.1"/>
    </source>
</evidence>
<dbReference type="Proteomes" id="UP000186455">
    <property type="component" value="Unassembled WGS sequence"/>
</dbReference>
<gene>
    <name evidence="2" type="ORF">AB852_07145</name>
</gene>
<evidence type="ECO:0000313" key="3">
    <source>
        <dbReference type="Proteomes" id="UP000186455"/>
    </source>
</evidence>
<name>A0A1Q4VG58_9ACTN</name>
<evidence type="ECO:0000256" key="1">
    <source>
        <dbReference type="SAM" id="Phobius"/>
    </source>
</evidence>
<keyword evidence="1" id="KW-1133">Transmembrane helix</keyword>
<reference evidence="2 3" key="1">
    <citation type="submission" date="2015-06" db="EMBL/GenBank/DDBJ databases">
        <title>Cloning and characterization of the uncialamcin biosynthetic gene cluster.</title>
        <authorList>
            <person name="Yan X."/>
            <person name="Huang T."/>
            <person name="Ge H."/>
            <person name="Shen B."/>
        </authorList>
    </citation>
    <scope>NUCLEOTIDE SEQUENCE [LARGE SCALE GENOMIC DNA]</scope>
    <source>
        <strain evidence="2 3">DCA2648</strain>
    </source>
</reference>